<dbReference type="RefSeq" id="WP_218325635.1">
    <property type="nucleotide sequence ID" value="NZ_JAHUZB010000003.1"/>
</dbReference>
<organism evidence="2 3">
    <name type="scientific">Enterococcus alishanensis</name>
    <dbReference type="NCBI Taxonomy" id="1303817"/>
    <lineage>
        <taxon>Bacteria</taxon>
        <taxon>Bacillati</taxon>
        <taxon>Bacillota</taxon>
        <taxon>Bacilli</taxon>
        <taxon>Lactobacillales</taxon>
        <taxon>Enterococcaceae</taxon>
        <taxon>Enterococcus</taxon>
    </lineage>
</organism>
<keyword evidence="3" id="KW-1185">Reference proteome</keyword>
<sequence>MKNTIQQEIYKMTKQQLILKQSSVLASFIILNALVTKFTNMMSAEKVLPVLFNSGWLIVFYMVYLASQIFSMEFRYGTIKNLLQKNPQRKDIFLGKIFTLIGYSIYLNLIALVTTIAASLILFPKIAFNDAVIFETLLTNILASFIGMWLFASLSLMISLIVKNESLASMLGIGSYFMSSMLAGLQFIALDKAPWLRWNPFNMLNLANQLANSSLSKMTLLSTHQLVIGNILYILLFIFIAKLIFNRKKI</sequence>
<gene>
    <name evidence="2" type="ORF">KUA55_07775</name>
</gene>
<accession>A0ABS6TCD1</accession>
<feature type="transmembrane region" description="Helical" evidence="1">
    <location>
        <begin position="17"/>
        <end position="35"/>
    </location>
</feature>
<feature type="transmembrane region" description="Helical" evidence="1">
    <location>
        <begin position="226"/>
        <end position="245"/>
    </location>
</feature>
<protein>
    <submittedName>
        <fullName evidence="2">ABC transporter permease</fullName>
    </submittedName>
</protein>
<reference evidence="2 3" key="1">
    <citation type="submission" date="2021-06" db="EMBL/GenBank/DDBJ databases">
        <title>Enterococcus alishanensis sp. nov., a novel lactic acid bacterium isolated from fresh coffee beans.</title>
        <authorList>
            <person name="Chen Y.-S."/>
        </authorList>
    </citation>
    <scope>NUCLEOTIDE SEQUENCE [LARGE SCALE GENOMIC DNA]</scope>
    <source>
        <strain evidence="2 3">ALS3</strain>
    </source>
</reference>
<feature type="transmembrane region" description="Helical" evidence="1">
    <location>
        <begin position="141"/>
        <end position="162"/>
    </location>
</feature>
<dbReference type="Pfam" id="PF12730">
    <property type="entry name" value="ABC2_membrane_4"/>
    <property type="match status" value="1"/>
</dbReference>
<feature type="transmembrane region" description="Helical" evidence="1">
    <location>
        <begin position="55"/>
        <end position="76"/>
    </location>
</feature>
<feature type="transmembrane region" description="Helical" evidence="1">
    <location>
        <begin position="97"/>
        <end position="121"/>
    </location>
</feature>
<keyword evidence="1" id="KW-1133">Transmembrane helix</keyword>
<evidence type="ECO:0000313" key="3">
    <source>
        <dbReference type="Proteomes" id="UP000774130"/>
    </source>
</evidence>
<evidence type="ECO:0000313" key="2">
    <source>
        <dbReference type="EMBL" id="MBV7390574.1"/>
    </source>
</evidence>
<dbReference type="Proteomes" id="UP000774130">
    <property type="component" value="Unassembled WGS sequence"/>
</dbReference>
<proteinExistence type="predicted"/>
<evidence type="ECO:0000256" key="1">
    <source>
        <dbReference type="SAM" id="Phobius"/>
    </source>
</evidence>
<dbReference type="PANTHER" id="PTHR37305:SF1">
    <property type="entry name" value="MEMBRANE PROTEIN"/>
    <property type="match status" value="1"/>
</dbReference>
<keyword evidence="1" id="KW-0812">Transmembrane</keyword>
<dbReference type="EMBL" id="JAHUZB010000003">
    <property type="protein sequence ID" value="MBV7390574.1"/>
    <property type="molecule type" value="Genomic_DNA"/>
</dbReference>
<keyword evidence="1" id="KW-0472">Membrane</keyword>
<comment type="caution">
    <text evidence="2">The sequence shown here is derived from an EMBL/GenBank/DDBJ whole genome shotgun (WGS) entry which is preliminary data.</text>
</comment>
<dbReference type="PANTHER" id="PTHR37305">
    <property type="entry name" value="INTEGRAL MEMBRANE PROTEIN-RELATED"/>
    <property type="match status" value="1"/>
</dbReference>
<feature type="transmembrane region" description="Helical" evidence="1">
    <location>
        <begin position="169"/>
        <end position="190"/>
    </location>
</feature>
<name>A0ABS6TCD1_9ENTE</name>